<dbReference type="InterPro" id="IPR000953">
    <property type="entry name" value="Chromo/chromo_shadow_dom"/>
</dbReference>
<dbReference type="InterPro" id="IPR023779">
    <property type="entry name" value="Chromodomain_CS"/>
</dbReference>
<accession>A0ABR2WT18</accession>
<proteinExistence type="predicted"/>
<gene>
    <name evidence="5" type="ORF">K7432_018673</name>
</gene>
<evidence type="ECO:0000256" key="2">
    <source>
        <dbReference type="ARBA" id="ARBA00023242"/>
    </source>
</evidence>
<feature type="compositionally biased region" description="Polar residues" evidence="3">
    <location>
        <begin position="1"/>
        <end position="10"/>
    </location>
</feature>
<feature type="region of interest" description="Disordered" evidence="3">
    <location>
        <begin position="79"/>
        <end position="121"/>
    </location>
</feature>
<name>A0ABR2WT18_9FUNG</name>
<dbReference type="Pfam" id="PF00385">
    <property type="entry name" value="Chromo"/>
    <property type="match status" value="1"/>
</dbReference>
<dbReference type="InterPro" id="IPR008251">
    <property type="entry name" value="Chromo_shadow_dom"/>
</dbReference>
<evidence type="ECO:0000313" key="5">
    <source>
        <dbReference type="EMBL" id="KAK9764685.1"/>
    </source>
</evidence>
<organism evidence="5 6">
    <name type="scientific">Basidiobolus ranarum</name>
    <dbReference type="NCBI Taxonomy" id="34480"/>
    <lineage>
        <taxon>Eukaryota</taxon>
        <taxon>Fungi</taxon>
        <taxon>Fungi incertae sedis</taxon>
        <taxon>Zoopagomycota</taxon>
        <taxon>Entomophthoromycotina</taxon>
        <taxon>Basidiobolomycetes</taxon>
        <taxon>Basidiobolales</taxon>
        <taxon>Basidiobolaceae</taxon>
        <taxon>Basidiobolus</taxon>
    </lineage>
</organism>
<sequence length="186" mass="21726">MVKPANQPTLSKEENPQESEEEPEEEVYVVEKVVKHRKRDGKVQYFLKWKGYPHSENTWEDEDNVFCTDLIEEYWKNRGASTSSPVARPGPKSQVSKRKVESDEEIDEVQPTKKTTTFPGANADSWEDLIANIETVERNDKEELMVYVVWKDDSRTVHLNTVMHQKCPLLMLQFYEAHLKFKLAPQ</sequence>
<dbReference type="SMART" id="SM00298">
    <property type="entry name" value="CHROMO"/>
    <property type="match status" value="1"/>
</dbReference>
<dbReference type="PROSITE" id="PS00598">
    <property type="entry name" value="CHROMO_1"/>
    <property type="match status" value="1"/>
</dbReference>
<dbReference type="InterPro" id="IPR016197">
    <property type="entry name" value="Chromo-like_dom_sf"/>
</dbReference>
<dbReference type="InterPro" id="IPR051219">
    <property type="entry name" value="Heterochromatin_chromo-domain"/>
</dbReference>
<dbReference type="InterPro" id="IPR023780">
    <property type="entry name" value="Chromo_domain"/>
</dbReference>
<reference evidence="5 6" key="1">
    <citation type="submission" date="2023-04" db="EMBL/GenBank/DDBJ databases">
        <title>Genome of Basidiobolus ranarum AG-B5.</title>
        <authorList>
            <person name="Stajich J.E."/>
            <person name="Carter-House D."/>
            <person name="Gryganskyi A."/>
        </authorList>
    </citation>
    <scope>NUCLEOTIDE SEQUENCE [LARGE SCALE GENOMIC DNA]</scope>
    <source>
        <strain evidence="5 6">AG-B5</strain>
    </source>
</reference>
<dbReference type="CDD" id="cd00024">
    <property type="entry name" value="CD_CSD"/>
    <property type="match status" value="1"/>
</dbReference>
<evidence type="ECO:0000256" key="3">
    <source>
        <dbReference type="SAM" id="MobiDB-lite"/>
    </source>
</evidence>
<dbReference type="SMART" id="SM00300">
    <property type="entry name" value="ChSh"/>
    <property type="match status" value="1"/>
</dbReference>
<keyword evidence="6" id="KW-1185">Reference proteome</keyword>
<dbReference type="PANTHER" id="PTHR22812">
    <property type="entry name" value="CHROMOBOX PROTEIN"/>
    <property type="match status" value="1"/>
</dbReference>
<feature type="compositionally biased region" description="Acidic residues" evidence="3">
    <location>
        <begin position="16"/>
        <end position="27"/>
    </location>
</feature>
<dbReference type="InterPro" id="IPR017984">
    <property type="entry name" value="Chromo_dom_subgr"/>
</dbReference>
<evidence type="ECO:0000259" key="4">
    <source>
        <dbReference type="PROSITE" id="PS50013"/>
    </source>
</evidence>
<dbReference type="Proteomes" id="UP001479436">
    <property type="component" value="Unassembled WGS sequence"/>
</dbReference>
<dbReference type="EMBL" id="JASJQH010000384">
    <property type="protein sequence ID" value="KAK9764685.1"/>
    <property type="molecule type" value="Genomic_DNA"/>
</dbReference>
<dbReference type="PROSITE" id="PS50013">
    <property type="entry name" value="CHROMO_2"/>
    <property type="match status" value="1"/>
</dbReference>
<dbReference type="Pfam" id="PF01393">
    <property type="entry name" value="Chromo_shadow"/>
    <property type="match status" value="1"/>
</dbReference>
<dbReference type="Gene3D" id="2.40.50.40">
    <property type="match status" value="2"/>
</dbReference>
<dbReference type="PRINTS" id="PR00504">
    <property type="entry name" value="CHROMODOMAIN"/>
</dbReference>
<keyword evidence="2" id="KW-0539">Nucleus</keyword>
<comment type="caution">
    <text evidence="5">The sequence shown here is derived from an EMBL/GenBank/DDBJ whole genome shotgun (WGS) entry which is preliminary data.</text>
</comment>
<feature type="region of interest" description="Disordered" evidence="3">
    <location>
        <begin position="1"/>
        <end position="27"/>
    </location>
</feature>
<evidence type="ECO:0000256" key="1">
    <source>
        <dbReference type="ARBA" id="ARBA00004123"/>
    </source>
</evidence>
<protein>
    <recommendedName>
        <fullName evidence="4">Chromo domain-containing protein</fullName>
    </recommendedName>
</protein>
<dbReference type="SUPFAM" id="SSF54160">
    <property type="entry name" value="Chromo domain-like"/>
    <property type="match status" value="2"/>
</dbReference>
<feature type="domain" description="Chromo" evidence="4">
    <location>
        <begin position="28"/>
        <end position="86"/>
    </location>
</feature>
<evidence type="ECO:0000313" key="6">
    <source>
        <dbReference type="Proteomes" id="UP001479436"/>
    </source>
</evidence>
<comment type="subcellular location">
    <subcellularLocation>
        <location evidence="1">Nucleus</location>
    </subcellularLocation>
</comment>